<dbReference type="AlphaFoldDB" id="A0A9X3S0E5"/>
<sequence length="468" mass="49051">MWRWLIVSVALALTGPAAARADEPPYGYLVLGCSDGSRLLPMDGWSASGAGFEACAAGRGLGFQLSGPGHSGRWTLSVPTGVTIESVVFSGIKADGDPEAQLLYRDDVGAEGLPWRLLPDRFGYVRPGVNSFTYEFGCATPCSAAASLRVARVETWLRDVLPPTGVFDAENRAFRFEDSGGGVQSVRLEVDGTSGGELDVGGGSCHLPFVAIVPCAREGVIDLEAQGLSPGYHSVFATLNDAAGNRSHVGPFVVRTGPPPVAAPSSDPSASGDGVLTVDGANTRTVPYATVKVTGTARSADGSPAPGARVDVAARVGNGAWHPLVAANADAHGRFMAMLPKGPSREVLLSYAGAVATVRLLVIAPVQLAVDRRRVRNGQTVRFSGRIPDAGAAQARITLQAWARDEWVPFKSVALKRGRFAARYRFTGTPTTSLYRFRAVVDAAPDLPYAAGHSTTVSVLVQAKRGTR</sequence>
<reference evidence="2" key="1">
    <citation type="submission" date="2022-10" db="EMBL/GenBank/DDBJ databases">
        <title>The WGS of Solirubrobacter ginsenosidimutans DSM 21036.</title>
        <authorList>
            <person name="Jiang Z."/>
        </authorList>
    </citation>
    <scope>NUCLEOTIDE SEQUENCE</scope>
    <source>
        <strain evidence="2">DSM 21036</strain>
    </source>
</reference>
<dbReference type="Proteomes" id="UP001149140">
    <property type="component" value="Unassembled WGS sequence"/>
</dbReference>
<evidence type="ECO:0008006" key="4">
    <source>
        <dbReference type="Google" id="ProtNLM"/>
    </source>
</evidence>
<keyword evidence="1" id="KW-0732">Signal</keyword>
<evidence type="ECO:0000256" key="1">
    <source>
        <dbReference type="SAM" id="SignalP"/>
    </source>
</evidence>
<evidence type="ECO:0000313" key="2">
    <source>
        <dbReference type="EMBL" id="MDA0159136.1"/>
    </source>
</evidence>
<proteinExistence type="predicted"/>
<keyword evidence="3" id="KW-1185">Reference proteome</keyword>
<evidence type="ECO:0000313" key="3">
    <source>
        <dbReference type="Proteomes" id="UP001149140"/>
    </source>
</evidence>
<comment type="caution">
    <text evidence="2">The sequence shown here is derived from an EMBL/GenBank/DDBJ whole genome shotgun (WGS) entry which is preliminary data.</text>
</comment>
<name>A0A9X3S0E5_9ACTN</name>
<feature type="chain" id="PRO_5040768066" description="Carboxypeptidase regulatory-like domain-containing protein" evidence="1">
    <location>
        <begin position="20"/>
        <end position="468"/>
    </location>
</feature>
<feature type="signal peptide" evidence="1">
    <location>
        <begin position="1"/>
        <end position="19"/>
    </location>
</feature>
<dbReference type="EMBL" id="JAPDOD010000002">
    <property type="protein sequence ID" value="MDA0159136.1"/>
    <property type="molecule type" value="Genomic_DNA"/>
</dbReference>
<gene>
    <name evidence="2" type="ORF">OM076_02570</name>
</gene>
<organism evidence="2 3">
    <name type="scientific">Solirubrobacter ginsenosidimutans</name>
    <dbReference type="NCBI Taxonomy" id="490573"/>
    <lineage>
        <taxon>Bacteria</taxon>
        <taxon>Bacillati</taxon>
        <taxon>Actinomycetota</taxon>
        <taxon>Thermoleophilia</taxon>
        <taxon>Solirubrobacterales</taxon>
        <taxon>Solirubrobacteraceae</taxon>
        <taxon>Solirubrobacter</taxon>
    </lineage>
</organism>
<accession>A0A9X3S0E5</accession>
<protein>
    <recommendedName>
        <fullName evidence="4">Carboxypeptidase regulatory-like domain-containing protein</fullName>
    </recommendedName>
</protein>